<evidence type="ECO:0008006" key="5">
    <source>
        <dbReference type="Google" id="ProtNLM"/>
    </source>
</evidence>
<keyword evidence="4" id="KW-1185">Reference proteome</keyword>
<dbReference type="GO" id="GO:0000911">
    <property type="term" value="P:cytokinesis by cell plate formation"/>
    <property type="evidence" value="ECO:0007669"/>
    <property type="project" value="InterPro"/>
</dbReference>
<dbReference type="InterPro" id="IPR040321">
    <property type="entry name" value="SCD2-like"/>
</dbReference>
<keyword evidence="1" id="KW-0175">Coiled coil</keyword>
<evidence type="ECO:0000256" key="1">
    <source>
        <dbReference type="SAM" id="Coils"/>
    </source>
</evidence>
<evidence type="ECO:0000313" key="4">
    <source>
        <dbReference type="Proteomes" id="UP001443914"/>
    </source>
</evidence>
<dbReference type="PANTHER" id="PTHR31762:SF4">
    <property type="entry name" value="COILED-COIL DOMAIN-CONTAINING PROTEIN SCD2"/>
    <property type="match status" value="1"/>
</dbReference>
<evidence type="ECO:0000256" key="2">
    <source>
        <dbReference type="SAM" id="MobiDB-lite"/>
    </source>
</evidence>
<accession>A0AAW1I424</accession>
<dbReference type="PANTHER" id="PTHR31762">
    <property type="entry name" value="FAS-BINDING FACTOR-LIKE PROTEIN"/>
    <property type="match status" value="1"/>
</dbReference>
<dbReference type="Proteomes" id="UP001443914">
    <property type="component" value="Unassembled WGS sequence"/>
</dbReference>
<dbReference type="AlphaFoldDB" id="A0AAW1I424"/>
<comment type="caution">
    <text evidence="3">The sequence shown here is derived from an EMBL/GenBank/DDBJ whole genome shotgun (WGS) entry which is preliminary data.</text>
</comment>
<gene>
    <name evidence="3" type="ORF">RND81_10G203300</name>
</gene>
<proteinExistence type="predicted"/>
<feature type="region of interest" description="Disordered" evidence="2">
    <location>
        <begin position="552"/>
        <end position="572"/>
    </location>
</feature>
<organism evidence="3 4">
    <name type="scientific">Saponaria officinalis</name>
    <name type="common">Common soapwort</name>
    <name type="synonym">Lychnis saponaria</name>
    <dbReference type="NCBI Taxonomy" id="3572"/>
    <lineage>
        <taxon>Eukaryota</taxon>
        <taxon>Viridiplantae</taxon>
        <taxon>Streptophyta</taxon>
        <taxon>Embryophyta</taxon>
        <taxon>Tracheophyta</taxon>
        <taxon>Spermatophyta</taxon>
        <taxon>Magnoliopsida</taxon>
        <taxon>eudicotyledons</taxon>
        <taxon>Gunneridae</taxon>
        <taxon>Pentapetalae</taxon>
        <taxon>Caryophyllales</taxon>
        <taxon>Caryophyllaceae</taxon>
        <taxon>Caryophylleae</taxon>
        <taxon>Saponaria</taxon>
    </lineage>
</organism>
<feature type="compositionally biased region" description="Low complexity" evidence="2">
    <location>
        <begin position="16"/>
        <end position="37"/>
    </location>
</feature>
<feature type="coiled-coil region" evidence="1">
    <location>
        <begin position="208"/>
        <end position="318"/>
    </location>
</feature>
<dbReference type="SUPFAM" id="SSF57997">
    <property type="entry name" value="Tropomyosin"/>
    <property type="match status" value="1"/>
</dbReference>
<sequence>MDRRRALSPVYTRQWSTASSNESPSASPAHPHSRNASLSGAGGFSTVKRTQNVAAKAAARRLAQVMATQVATDDDDDDDADDLFGPPPSLVPPTIKKKVNVANSSGSGGGSGSGSGATNGFNGGIAGRTNRAPSPALGRTFVEPVPSVRSSSTGRPTTVRPTPMAPPAVKTVSAIPPVDLPTPKTRSHGRFPDFAHFDSKVSGNEPEDAELLDKLDLLQQENENVLEQLREAERRREESEARAKQLELQVASMGEGLSLEAKLMKRKEAALRQREAALAAAKRRSEGKEEIATLQSEIEHMRTESATIMEKLQEAETESKSLRIMTQRMILTQEEKEEVVLKRCWLARYWGLAAQYGICADIARSKYEHWSRFAPLPFEVVTSAGQKAKDDFLNKAASISDKWSKSDRDQGDLTGEGNIETMLSVEMGLRELASLKVEDAIALSMAQRRRPNLIKDQKVAADPKFMESLELSQEESDDVLFKEAWLAYFWKKAKDHQVEEDIAEERLQLWTNRTGQSPTLQDAVDVDRGLIELRKLGIEQQLWEASRKEIEHHPALVEGDDNKHDAESENSS</sequence>
<feature type="compositionally biased region" description="Gly residues" evidence="2">
    <location>
        <begin position="106"/>
        <end position="126"/>
    </location>
</feature>
<evidence type="ECO:0000313" key="3">
    <source>
        <dbReference type="EMBL" id="KAK9684336.1"/>
    </source>
</evidence>
<dbReference type="EMBL" id="JBDFQZ010000010">
    <property type="protein sequence ID" value="KAK9684336.1"/>
    <property type="molecule type" value="Genomic_DNA"/>
</dbReference>
<feature type="region of interest" description="Disordered" evidence="2">
    <location>
        <begin position="1"/>
        <end position="191"/>
    </location>
</feature>
<reference evidence="3" key="1">
    <citation type="submission" date="2024-03" db="EMBL/GenBank/DDBJ databases">
        <title>WGS assembly of Saponaria officinalis var. Norfolk2.</title>
        <authorList>
            <person name="Jenkins J."/>
            <person name="Shu S."/>
            <person name="Grimwood J."/>
            <person name="Barry K."/>
            <person name="Goodstein D."/>
            <person name="Schmutz J."/>
            <person name="Leebens-Mack J."/>
            <person name="Osbourn A."/>
        </authorList>
    </citation>
    <scope>NUCLEOTIDE SEQUENCE [LARGE SCALE GENOMIC DNA]</scope>
    <source>
        <strain evidence="3">JIC</strain>
    </source>
</reference>
<name>A0AAW1I424_SAPOF</name>
<feature type="compositionally biased region" description="Acidic residues" evidence="2">
    <location>
        <begin position="72"/>
        <end position="82"/>
    </location>
</feature>
<feature type="compositionally biased region" description="Low complexity" evidence="2">
    <location>
        <begin position="54"/>
        <end position="63"/>
    </location>
</feature>
<protein>
    <recommendedName>
        <fullName evidence="5">Coiled-coil domain-containing protein SCD2</fullName>
    </recommendedName>
</protein>
<feature type="compositionally biased region" description="Polar residues" evidence="2">
    <location>
        <begin position="148"/>
        <end position="160"/>
    </location>
</feature>